<reference evidence="2" key="1">
    <citation type="journal article" date="2019" name="Int. J. Syst. Evol. Microbiol.">
        <title>The Global Catalogue of Microorganisms (GCM) 10K type strain sequencing project: providing services to taxonomists for standard genome sequencing and annotation.</title>
        <authorList>
            <consortium name="The Broad Institute Genomics Platform"/>
            <consortium name="The Broad Institute Genome Sequencing Center for Infectious Disease"/>
            <person name="Wu L."/>
            <person name="Ma J."/>
        </authorList>
    </citation>
    <scope>NUCLEOTIDE SEQUENCE [LARGE SCALE GENOMIC DNA]</scope>
    <source>
        <strain evidence="2">CECT 7798</strain>
    </source>
</reference>
<dbReference type="EMBL" id="JBHRYO010000002">
    <property type="protein sequence ID" value="MFC3757987.1"/>
    <property type="molecule type" value="Genomic_DNA"/>
</dbReference>
<dbReference type="Proteomes" id="UP001595735">
    <property type="component" value="Unassembled WGS sequence"/>
</dbReference>
<accession>A0ABV7XZN4</accession>
<dbReference type="SUPFAM" id="SSF46689">
    <property type="entry name" value="Homeodomain-like"/>
    <property type="match status" value="1"/>
</dbReference>
<evidence type="ECO:0000313" key="1">
    <source>
        <dbReference type="EMBL" id="MFC3757987.1"/>
    </source>
</evidence>
<gene>
    <name evidence="1" type="ORF">ACFONJ_18560</name>
</gene>
<dbReference type="InterPro" id="IPR009057">
    <property type="entry name" value="Homeodomain-like_sf"/>
</dbReference>
<name>A0ABV7XZN4_9FLAO</name>
<comment type="caution">
    <text evidence="1">The sequence shown here is derived from an EMBL/GenBank/DDBJ whole genome shotgun (WGS) entry which is preliminary data.</text>
</comment>
<protein>
    <submittedName>
        <fullName evidence="1">Transposase</fullName>
    </submittedName>
</protein>
<evidence type="ECO:0000313" key="2">
    <source>
        <dbReference type="Proteomes" id="UP001595735"/>
    </source>
</evidence>
<proteinExistence type="predicted"/>
<organism evidence="1 2">
    <name type="scientific">Chryseobacterium tructae</name>
    <dbReference type="NCBI Taxonomy" id="1037380"/>
    <lineage>
        <taxon>Bacteria</taxon>
        <taxon>Pseudomonadati</taxon>
        <taxon>Bacteroidota</taxon>
        <taxon>Flavobacteriia</taxon>
        <taxon>Flavobacteriales</taxon>
        <taxon>Weeksellaceae</taxon>
        <taxon>Chryseobacterium group</taxon>
        <taxon>Chryseobacterium</taxon>
    </lineage>
</organism>
<sequence>MLNFKEIHIGQLIQTKIAEENITMERAAQFMKCTESDIHQFFLQKELSTDIVLKWSKLLEYDFFRLYSQHLVLYAPPKKNGLSEPDVKKKSNLPQFRKKIYTKEVILFILKLIISGEKTKQQVMDDYRIPKTTLYTWIRKYSVYVS</sequence>
<keyword evidence="2" id="KW-1185">Reference proteome</keyword>